<dbReference type="RefSeq" id="WP_369618009.1">
    <property type="nucleotide sequence ID" value="NZ_AP031573.1"/>
</dbReference>
<dbReference type="Pfam" id="PF14412">
    <property type="entry name" value="AHH"/>
    <property type="match status" value="1"/>
</dbReference>
<reference evidence="2" key="1">
    <citation type="submission" date="2024-05" db="EMBL/GenBank/DDBJ databases">
        <title>Whole-Genome Sequence of CFS9, a Potential Fish Probiotic Isolated from the Body Surface of Silurus asotus.</title>
        <authorList>
            <person name="Kojima M."/>
            <person name="Tobioka K."/>
            <person name="Yokota K."/>
            <person name="Nakatani H."/>
            <person name="Hori K."/>
            <person name="Tamaru Y."/>
            <person name="Okazaki F."/>
        </authorList>
    </citation>
    <scope>NUCLEOTIDE SEQUENCE</scope>
    <source>
        <strain evidence="2">CFS9</strain>
    </source>
</reference>
<dbReference type="PROSITE" id="PS51257">
    <property type="entry name" value="PROKAR_LIPOPROTEIN"/>
    <property type="match status" value="1"/>
</dbReference>
<gene>
    <name evidence="2" type="ORF">CFS9_15450</name>
</gene>
<feature type="region of interest" description="Disordered" evidence="1">
    <location>
        <begin position="180"/>
        <end position="236"/>
    </location>
</feature>
<sequence>MKKLFKYALAFVFLALTSCEKDSNEPHQTKTESSVPFEKKLINANELPADIQQDINTDETKNSSKSGNTETLNEPIFMMYDIVSMTDDKNITNYSISFFYPDTPENVYYNLVINVLPTGESKKYVFKYICNPEDYENFKAHHFNFKYFDGTTEISQVSYNTTGKFTSKSSAGDDPCAKIFIPSSSDPKSNPAAGGGSGGGGNLPSGGFNTSVPGYNSPPSSGGYKGGGDGSSGHDHSNCYGSNGQYWYYAGDVRPPHPHTSKSAAPCPEVTPPTGYVPVNTMPLIKILGAQLNLSIAQIAFLRNRPDTMNIIGSYLNSNNFSDEAKSFCKEMIDIVKQDVTVDNNALIFTLSAKAQNKIYYDLDNVFLLSVDEYMDADISNIYNTDPDLIIYFGQHHIEKMVRLKKINPEWSYLKCYWEASKEVVHITLDVFGTVPVVGELADVTNGALYLIEGDGVNATLSMASAIPLAGWAAVSTKYAIKFKEVSVIATKVKLVWKVTGDVITFGSRGQLRKVLGLAVGDLRQAHHIIPWNKQSKEVIQKASKSKHAFHMNEELNGIALSTTVHNGSHAHYDNLIQEHLDRIKPNATPDEAYEKVMEILNKVRTAIRNNPGVHLNQLNF</sequence>
<dbReference type="CDD" id="cd20745">
    <property type="entry name" value="FIX_RhsA_AHH_HNH-like"/>
    <property type="match status" value="1"/>
</dbReference>
<dbReference type="AlphaFoldDB" id="A0AAT9H0D6"/>
<evidence type="ECO:0000313" key="2">
    <source>
        <dbReference type="EMBL" id="BFM42904.1"/>
    </source>
</evidence>
<feature type="compositionally biased region" description="Gly residues" evidence="1">
    <location>
        <begin position="193"/>
        <end position="204"/>
    </location>
</feature>
<protein>
    <submittedName>
        <fullName evidence="2">Uncharacterized protein</fullName>
    </submittedName>
</protein>
<dbReference type="EMBL" id="AP031573">
    <property type="protein sequence ID" value="BFM42904.1"/>
    <property type="molecule type" value="Genomic_DNA"/>
</dbReference>
<accession>A0AAT9H0D6</accession>
<dbReference type="InterPro" id="IPR032871">
    <property type="entry name" value="AHH_dom_containing"/>
</dbReference>
<organism evidence="2">
    <name type="scientific">Flavobacterium sp. CFS9</name>
    <dbReference type="NCBI Taxonomy" id="3143118"/>
    <lineage>
        <taxon>Bacteria</taxon>
        <taxon>Pseudomonadati</taxon>
        <taxon>Bacteroidota</taxon>
        <taxon>Flavobacteriia</taxon>
        <taxon>Flavobacteriales</taxon>
        <taxon>Flavobacteriaceae</taxon>
        <taxon>Flavobacterium</taxon>
    </lineage>
</organism>
<name>A0AAT9H0D6_9FLAO</name>
<evidence type="ECO:0000256" key="1">
    <source>
        <dbReference type="SAM" id="MobiDB-lite"/>
    </source>
</evidence>
<proteinExistence type="predicted"/>